<dbReference type="PANTHER" id="PTHR45749:SF35">
    <property type="entry name" value="AC-LIKE TRANSPOSASE-RELATED"/>
    <property type="match status" value="1"/>
</dbReference>
<proteinExistence type="predicted"/>
<dbReference type="Proteomes" id="UP001159363">
    <property type="component" value="Chromosome 10"/>
</dbReference>
<organism evidence="1 2">
    <name type="scientific">Dryococelus australis</name>
    <dbReference type="NCBI Taxonomy" id="614101"/>
    <lineage>
        <taxon>Eukaryota</taxon>
        <taxon>Metazoa</taxon>
        <taxon>Ecdysozoa</taxon>
        <taxon>Arthropoda</taxon>
        <taxon>Hexapoda</taxon>
        <taxon>Insecta</taxon>
        <taxon>Pterygota</taxon>
        <taxon>Neoptera</taxon>
        <taxon>Polyneoptera</taxon>
        <taxon>Phasmatodea</taxon>
        <taxon>Verophasmatodea</taxon>
        <taxon>Anareolatae</taxon>
        <taxon>Phasmatidae</taxon>
        <taxon>Eurycanthinae</taxon>
        <taxon>Dryococelus</taxon>
    </lineage>
</organism>
<comment type="caution">
    <text evidence="1">The sequence shown here is derived from an EMBL/GenBank/DDBJ whole genome shotgun (WGS) entry which is preliminary data.</text>
</comment>
<reference evidence="1 2" key="1">
    <citation type="submission" date="2023-02" db="EMBL/GenBank/DDBJ databases">
        <title>LHISI_Scaffold_Assembly.</title>
        <authorList>
            <person name="Stuart O.P."/>
            <person name="Cleave R."/>
            <person name="Magrath M.J.L."/>
            <person name="Mikheyev A.S."/>
        </authorList>
    </citation>
    <scope>NUCLEOTIDE SEQUENCE [LARGE SCALE GENOMIC DNA]</scope>
    <source>
        <strain evidence="1">Daus_M_001</strain>
        <tissue evidence="1">Leg muscle</tissue>
    </source>
</reference>
<evidence type="ECO:0000313" key="2">
    <source>
        <dbReference type="Proteomes" id="UP001159363"/>
    </source>
</evidence>
<evidence type="ECO:0008006" key="3">
    <source>
        <dbReference type="Google" id="ProtNLM"/>
    </source>
</evidence>
<dbReference type="EMBL" id="JARBHB010000011">
    <property type="protein sequence ID" value="KAJ8873003.1"/>
    <property type="molecule type" value="Genomic_DNA"/>
</dbReference>
<protein>
    <recommendedName>
        <fullName evidence="3">DUF4371 domain-containing protein</fullName>
    </recommendedName>
</protein>
<evidence type="ECO:0000313" key="1">
    <source>
        <dbReference type="EMBL" id="KAJ8873003.1"/>
    </source>
</evidence>
<gene>
    <name evidence="1" type="ORF">PR048_026619</name>
</gene>
<name>A0ABQ9GLV2_9NEOP</name>
<keyword evidence="2" id="KW-1185">Reference proteome</keyword>
<sequence>MTNFQEWKEPKTRLKRKKTIDEEHLCLLTQEEKFWHQVLERLIALVRVLGAQNLAFRGTQEKLFFYGNGNFLKFVGYLSLFDPIMHEHLRKVRDKETHIHYLGKDI</sequence>
<dbReference type="PANTHER" id="PTHR45749">
    <property type="match status" value="1"/>
</dbReference>
<accession>A0ABQ9GLV2</accession>